<accession>A0A816ER16</accession>
<dbReference type="AlphaFoldDB" id="A0A816ER16"/>
<comment type="caution">
    <text evidence="1">The sequence shown here is derived from an EMBL/GenBank/DDBJ whole genome shotgun (WGS) entry which is preliminary data.</text>
</comment>
<reference evidence="1" key="1">
    <citation type="submission" date="2021-02" db="EMBL/GenBank/DDBJ databases">
        <authorList>
            <person name="Nowell W R."/>
        </authorList>
    </citation>
    <scope>NUCLEOTIDE SEQUENCE</scope>
</reference>
<dbReference type="Proteomes" id="UP000663828">
    <property type="component" value="Unassembled WGS sequence"/>
</dbReference>
<protein>
    <submittedName>
        <fullName evidence="1">Uncharacterized protein</fullName>
    </submittedName>
</protein>
<evidence type="ECO:0000313" key="1">
    <source>
        <dbReference type="EMBL" id="CAF1649861.1"/>
    </source>
</evidence>
<evidence type="ECO:0000313" key="2">
    <source>
        <dbReference type="Proteomes" id="UP000663828"/>
    </source>
</evidence>
<gene>
    <name evidence="1" type="ORF">XAT740_LOCUS54765</name>
</gene>
<dbReference type="EMBL" id="CAJNOR010009961">
    <property type="protein sequence ID" value="CAF1649861.1"/>
    <property type="molecule type" value="Genomic_DNA"/>
</dbReference>
<organism evidence="1 2">
    <name type="scientific">Adineta ricciae</name>
    <name type="common">Rotifer</name>
    <dbReference type="NCBI Taxonomy" id="249248"/>
    <lineage>
        <taxon>Eukaryota</taxon>
        <taxon>Metazoa</taxon>
        <taxon>Spiralia</taxon>
        <taxon>Gnathifera</taxon>
        <taxon>Rotifera</taxon>
        <taxon>Eurotatoria</taxon>
        <taxon>Bdelloidea</taxon>
        <taxon>Adinetida</taxon>
        <taxon>Adinetidae</taxon>
        <taxon>Adineta</taxon>
    </lineage>
</organism>
<keyword evidence="2" id="KW-1185">Reference proteome</keyword>
<name>A0A816ER16_ADIRI</name>
<sequence length="135" mass="16019">MQATDYRLVRTKITPGIMFGIKHSVLPKAVDHYFSYWLYGQRKSTKQFRVDLPCSTPCLTCSGESPQREVDISLLNVDFDLFFHCLPLFNQEQLSLLYSLLDDDRLVYENTIRQQYDNYKQILLENLRNKLRFVE</sequence>
<proteinExistence type="predicted"/>